<comment type="caution">
    <text evidence="1">The sequence shown here is derived from an EMBL/GenBank/DDBJ whole genome shotgun (WGS) entry which is preliminary data.</text>
</comment>
<reference evidence="1" key="1">
    <citation type="submission" date="2023-04" db="EMBL/GenBank/DDBJ databases">
        <title>Draft Genome sequencing of Naganishia species isolated from polar environments using Oxford Nanopore Technology.</title>
        <authorList>
            <person name="Leo P."/>
            <person name="Venkateswaran K."/>
        </authorList>
    </citation>
    <scope>NUCLEOTIDE SEQUENCE</scope>
    <source>
        <strain evidence="1">MNA-CCFEE 5423</strain>
    </source>
</reference>
<sequence length="1009" mass="107807">MHTDTETPQDPRTPAQSGLVSPPTPAPSPPPGRTAQARWDAMSEDEAEEEDGVGQGAVRIGKRKAKARDQGKGKGKEVDTSSDSVFDHTSFLSAFPHLSATTRLEILQSLLPVLTVPELLMLSSHIGPRLKRDFLRDLPIELALHILSFVDDPKTLARASAVSRYWRSLLEDEQTWKEMCQRHRFQAGGLGSSGLAQGASSTQSSAQAQSYRSKVQGMGARALPPPLPVAAVPPPSSQQSTQSNARTSQQMVVVPSAPGAGSPVRPRRVPPPAFGATRGATQRAGAAMSLHLEDGDGDGIVPPRSLAELMAGTATPTRNANANAGAGASRSSGTIPGSENMLRPVFSVTNPQMFAASRVERDSGLMEVDAGGLPAPAVDQEEEQGFGRPSTGVTPPPPPPNTFHELVPGGEGTNMRARAPSSPVQEDLAPIFAAAMQAAGHIDVDYANTATATALGEGNPFDDTTALDAPHAIPSVWDNQNSDNYHRQQTPLPSVVAATAGSAGSSAGTRRGLGSGQRVDAGGSEDDELSGFSYKAHFKKSYLTESNWLRGGKLLSSHTSHDDGVVTSLAVDAEFIVIGMANSKIHIFSARDGTFIKTLVGHELGVWCLTLVSPLTQERHGRGGEGDARRCGTTRQGEVKDEGEAYVDDVMEMDQGTSLKSSGDGGGHSQWKKRRTRDDRHMSGNEDHSRFSAPHSQGSSSGGGGISYMDEDDGEAHSPPPRARRMQQSDVCGAARGWGQRDPIVISGGCDRDVKVWNVTTGQCLHTLHGHTSTIRCMKTINGRPVAVSGSRDASLRVWDVERGVLMHTLSGHQHSVRCIEVAGNQVASGSYDCTCRIWDLDTGECLQVLRGHYHQIYAVAFDGERVATGSLDSTVRIWSAATGECVALLQGHTSLVGQLQLSNDTLVTGGSDGRVIIFDLVNYTCLQRICAHDNSVTCLQFDDRFIVSGGNDGRVKLWDVKTGHFIRELSKPCEAVWRVTFRDDKCAILCKRHGKTVLEVLSFVPEEE</sequence>
<protein>
    <submittedName>
        <fullName evidence="1">Uncharacterized protein</fullName>
    </submittedName>
</protein>
<accession>A0ACC2VTY6</accession>
<gene>
    <name evidence="1" type="ORF">QFC21_002757</name>
</gene>
<dbReference type="Proteomes" id="UP001227268">
    <property type="component" value="Unassembled WGS sequence"/>
</dbReference>
<organism evidence="1 2">
    <name type="scientific">Naganishia friedmannii</name>
    <dbReference type="NCBI Taxonomy" id="89922"/>
    <lineage>
        <taxon>Eukaryota</taxon>
        <taxon>Fungi</taxon>
        <taxon>Dikarya</taxon>
        <taxon>Basidiomycota</taxon>
        <taxon>Agaricomycotina</taxon>
        <taxon>Tremellomycetes</taxon>
        <taxon>Filobasidiales</taxon>
        <taxon>Filobasidiaceae</taxon>
        <taxon>Naganishia</taxon>
    </lineage>
</organism>
<keyword evidence="2" id="KW-1185">Reference proteome</keyword>
<evidence type="ECO:0000313" key="2">
    <source>
        <dbReference type="Proteomes" id="UP001227268"/>
    </source>
</evidence>
<dbReference type="EMBL" id="JASBWT010000008">
    <property type="protein sequence ID" value="KAJ9102357.1"/>
    <property type="molecule type" value="Genomic_DNA"/>
</dbReference>
<proteinExistence type="predicted"/>
<name>A0ACC2VTY6_9TREE</name>
<evidence type="ECO:0000313" key="1">
    <source>
        <dbReference type="EMBL" id="KAJ9102357.1"/>
    </source>
</evidence>